<dbReference type="GO" id="GO:0071111">
    <property type="term" value="F:cyclic-guanylate-specific phosphodiesterase activity"/>
    <property type="evidence" value="ECO:0007669"/>
    <property type="project" value="UniProtKB-EC"/>
</dbReference>
<gene>
    <name evidence="12" type="ORF">KNV97_08840</name>
</gene>
<evidence type="ECO:0000256" key="1">
    <source>
        <dbReference type="ARBA" id="ARBA00004651"/>
    </source>
</evidence>
<keyword evidence="5 10" id="KW-0812">Transmembrane</keyword>
<sequence>MAYQVQQEKQQEFAQDMLENSELVTSQVIAVLAEADALGGGGCEEENLNVLRKLVHKNSEIYDMGYINGIQVSCTANWGTFTPIEIEAKEVSAFKGYRFYSDASNLFELDDKYNITILNNVFTVSLATPYTRKVRQMPDFEFDVTSSRNNHVFIAYSPPNLDGEQFGIDLDTNICSQKYSYCVNTHNPNAGLFFYSGKVILGVTVICGLFCWLLTYSFCAFLQRRNAMEVRFRQALRQQTLYMEYQPIVSVADNQIIAVESLVRWEDKVFGKVSPELFIGIAEKLALYPRLAYFTAQRAIIEMTPVLKQLPYFSVSINIGTFEIQDTRFLPFLKHLVDEQGILPEQLKIEITERIAVPLKELADFSEQARAMGFMVVLDDFGTGVSNLVWLTEIDFDYIKVDRVFVNALNYDLKKDMVSPVMELVTSLQKEVVFEGVETEREYQMIQKHCPTAFIQGWYFYKSMPFYELNKLLNRYG</sequence>
<evidence type="ECO:0000256" key="5">
    <source>
        <dbReference type="ARBA" id="ARBA00022692"/>
    </source>
</evidence>
<evidence type="ECO:0000256" key="4">
    <source>
        <dbReference type="ARBA" id="ARBA00022636"/>
    </source>
</evidence>
<dbReference type="PANTHER" id="PTHR33121">
    <property type="entry name" value="CYCLIC DI-GMP PHOSPHODIESTERASE PDEF"/>
    <property type="match status" value="1"/>
</dbReference>
<accession>A0A975YQ71</accession>
<reference evidence="12" key="1">
    <citation type="submission" date="2021-06" db="EMBL/GenBank/DDBJ databases">
        <title>Vibrio nov. sp., novel gut bacterium isolated from Yellow Sea oyster.</title>
        <authorList>
            <person name="Muhammad N."/>
            <person name="Nguyen T.H."/>
            <person name="Lee Y.-J."/>
            <person name="Ko J."/>
            <person name="Kim S.-G."/>
        </authorList>
    </citation>
    <scope>NUCLEOTIDE SEQUENCE</scope>
    <source>
        <strain evidence="12">OG9-811</strain>
    </source>
</reference>
<dbReference type="Pfam" id="PF12792">
    <property type="entry name" value="CSS-motif"/>
    <property type="match status" value="1"/>
</dbReference>
<dbReference type="InterPro" id="IPR001633">
    <property type="entry name" value="EAL_dom"/>
</dbReference>
<keyword evidence="3" id="KW-1003">Cell membrane</keyword>
<dbReference type="EMBL" id="CP076643">
    <property type="protein sequence ID" value="QXO19290.1"/>
    <property type="molecule type" value="Genomic_DNA"/>
</dbReference>
<keyword evidence="7 10" id="KW-1133">Transmembrane helix</keyword>
<dbReference type="GO" id="GO:0005886">
    <property type="term" value="C:plasma membrane"/>
    <property type="evidence" value="ECO:0007669"/>
    <property type="project" value="UniProtKB-SubCell"/>
</dbReference>
<proteinExistence type="predicted"/>
<comment type="catalytic activity">
    <reaction evidence="9">
        <text>3',3'-c-di-GMP + H2O = 5'-phosphoguanylyl(3'-&gt;5')guanosine + H(+)</text>
        <dbReference type="Rhea" id="RHEA:24902"/>
        <dbReference type="ChEBI" id="CHEBI:15377"/>
        <dbReference type="ChEBI" id="CHEBI:15378"/>
        <dbReference type="ChEBI" id="CHEBI:58754"/>
        <dbReference type="ChEBI" id="CHEBI:58805"/>
        <dbReference type="EC" id="3.1.4.52"/>
    </reaction>
</comment>
<comment type="subcellular location">
    <subcellularLocation>
        <location evidence="1">Cell membrane</location>
        <topology evidence="1">Multi-pass membrane protein</topology>
    </subcellularLocation>
</comment>
<evidence type="ECO:0000256" key="2">
    <source>
        <dbReference type="ARBA" id="ARBA00012282"/>
    </source>
</evidence>
<dbReference type="KEGG" id="vos:KNV97_08840"/>
<dbReference type="InterPro" id="IPR050706">
    <property type="entry name" value="Cyclic-di-GMP_PDE-like"/>
</dbReference>
<dbReference type="Proteomes" id="UP000694232">
    <property type="component" value="Chromosome 1"/>
</dbReference>
<dbReference type="AlphaFoldDB" id="A0A975YQ71"/>
<evidence type="ECO:0000256" key="7">
    <source>
        <dbReference type="ARBA" id="ARBA00022989"/>
    </source>
</evidence>
<feature type="transmembrane region" description="Helical" evidence="10">
    <location>
        <begin position="199"/>
        <end position="222"/>
    </location>
</feature>
<keyword evidence="4" id="KW-0973">c-di-GMP</keyword>
<keyword evidence="6" id="KW-0378">Hydrolase</keyword>
<dbReference type="Gene3D" id="3.20.20.450">
    <property type="entry name" value="EAL domain"/>
    <property type="match status" value="1"/>
</dbReference>
<dbReference type="SUPFAM" id="SSF141868">
    <property type="entry name" value="EAL domain-like"/>
    <property type="match status" value="1"/>
</dbReference>
<dbReference type="PROSITE" id="PS50883">
    <property type="entry name" value="EAL"/>
    <property type="match status" value="1"/>
</dbReference>
<feature type="domain" description="EAL" evidence="11">
    <location>
        <begin position="225"/>
        <end position="477"/>
    </location>
</feature>
<protein>
    <recommendedName>
        <fullName evidence="2">cyclic-guanylate-specific phosphodiesterase</fullName>
        <ecNumber evidence="2">3.1.4.52</ecNumber>
    </recommendedName>
</protein>
<evidence type="ECO:0000313" key="12">
    <source>
        <dbReference type="EMBL" id="QXO19290.1"/>
    </source>
</evidence>
<keyword evidence="13" id="KW-1185">Reference proteome</keyword>
<keyword evidence="8 10" id="KW-0472">Membrane</keyword>
<dbReference type="SMART" id="SM00052">
    <property type="entry name" value="EAL"/>
    <property type="match status" value="1"/>
</dbReference>
<name>A0A975YQ71_9VIBR</name>
<organism evidence="12 13">
    <name type="scientific">Vibrio ostreae</name>
    <dbReference type="NCBI Taxonomy" id="2841925"/>
    <lineage>
        <taxon>Bacteria</taxon>
        <taxon>Pseudomonadati</taxon>
        <taxon>Pseudomonadota</taxon>
        <taxon>Gammaproteobacteria</taxon>
        <taxon>Vibrionales</taxon>
        <taxon>Vibrionaceae</taxon>
        <taxon>Vibrio</taxon>
    </lineage>
</organism>
<evidence type="ECO:0000256" key="6">
    <source>
        <dbReference type="ARBA" id="ARBA00022801"/>
    </source>
</evidence>
<dbReference type="PANTHER" id="PTHR33121:SF79">
    <property type="entry name" value="CYCLIC DI-GMP PHOSPHODIESTERASE PDED-RELATED"/>
    <property type="match status" value="1"/>
</dbReference>
<evidence type="ECO:0000259" key="11">
    <source>
        <dbReference type="PROSITE" id="PS50883"/>
    </source>
</evidence>
<evidence type="ECO:0000313" key="13">
    <source>
        <dbReference type="Proteomes" id="UP000694232"/>
    </source>
</evidence>
<evidence type="ECO:0000256" key="8">
    <source>
        <dbReference type="ARBA" id="ARBA00023136"/>
    </source>
</evidence>
<dbReference type="EC" id="3.1.4.52" evidence="2"/>
<dbReference type="InterPro" id="IPR035919">
    <property type="entry name" value="EAL_sf"/>
</dbReference>
<evidence type="ECO:0000256" key="3">
    <source>
        <dbReference type="ARBA" id="ARBA00022475"/>
    </source>
</evidence>
<dbReference type="Pfam" id="PF00563">
    <property type="entry name" value="EAL"/>
    <property type="match status" value="1"/>
</dbReference>
<evidence type="ECO:0000256" key="9">
    <source>
        <dbReference type="ARBA" id="ARBA00034290"/>
    </source>
</evidence>
<evidence type="ECO:0000256" key="10">
    <source>
        <dbReference type="SAM" id="Phobius"/>
    </source>
</evidence>
<dbReference type="CDD" id="cd01948">
    <property type="entry name" value="EAL"/>
    <property type="match status" value="1"/>
</dbReference>
<dbReference type="InterPro" id="IPR024744">
    <property type="entry name" value="CSS-motif_dom"/>
</dbReference>